<comment type="catalytic activity">
    <reaction evidence="6 7">
        <text>carbamoyl phosphate + L-ornithine = L-citrulline + phosphate + H(+)</text>
        <dbReference type="Rhea" id="RHEA:19513"/>
        <dbReference type="ChEBI" id="CHEBI:15378"/>
        <dbReference type="ChEBI" id="CHEBI:43474"/>
        <dbReference type="ChEBI" id="CHEBI:46911"/>
        <dbReference type="ChEBI" id="CHEBI:57743"/>
        <dbReference type="ChEBI" id="CHEBI:58228"/>
        <dbReference type="EC" id="2.1.3.3"/>
    </reaction>
</comment>
<feature type="domain" description="Aspartate/ornithine carbamoyltransferase carbamoyl-P binding" evidence="9">
    <location>
        <begin position="2"/>
        <end position="142"/>
    </location>
</feature>
<dbReference type="GO" id="GO:0019240">
    <property type="term" value="P:citrulline biosynthetic process"/>
    <property type="evidence" value="ECO:0007669"/>
    <property type="project" value="TreeGrafter"/>
</dbReference>
<dbReference type="AlphaFoldDB" id="A0A7X2T3U8"/>
<evidence type="ECO:0000256" key="3">
    <source>
        <dbReference type="ARBA" id="ARBA00013007"/>
    </source>
</evidence>
<feature type="binding site" evidence="7">
    <location>
        <position position="160"/>
    </location>
    <ligand>
        <name>L-ornithine</name>
        <dbReference type="ChEBI" id="CHEBI:46911"/>
    </ligand>
</feature>
<dbReference type="PANTHER" id="PTHR45753">
    <property type="entry name" value="ORNITHINE CARBAMOYLTRANSFERASE, MITOCHONDRIAL"/>
    <property type="match status" value="1"/>
</dbReference>
<comment type="similarity">
    <text evidence="2 7">Belongs to the aspartate/ornithine carbamoyltransferase superfamily. OTCase family.</text>
</comment>
<dbReference type="GO" id="GO:0016597">
    <property type="term" value="F:amino acid binding"/>
    <property type="evidence" value="ECO:0007669"/>
    <property type="project" value="InterPro"/>
</dbReference>
<dbReference type="FunFam" id="3.40.50.1370:FF:000008">
    <property type="entry name" value="Ornithine carbamoyltransferase"/>
    <property type="match status" value="1"/>
</dbReference>
<evidence type="ECO:0000313" key="10">
    <source>
        <dbReference type="EMBL" id="MSS01820.1"/>
    </source>
</evidence>
<comment type="pathway">
    <text evidence="1">Amino-acid biosynthesis; L-arginine biosynthesis; L-arginine from L-ornithine and carbamoyl phosphate: step 1/3.</text>
</comment>
<dbReference type="EMBL" id="VUMM01000013">
    <property type="protein sequence ID" value="MSS01820.1"/>
    <property type="molecule type" value="Genomic_DNA"/>
</dbReference>
<evidence type="ECO:0000313" key="11">
    <source>
        <dbReference type="Proteomes" id="UP000470082"/>
    </source>
</evidence>
<dbReference type="InterPro" id="IPR006132">
    <property type="entry name" value="Asp/Orn_carbamoyltranf_P-bd"/>
</dbReference>
<dbReference type="SUPFAM" id="SSF53671">
    <property type="entry name" value="Aspartate/ornithine carbamoyltransferase"/>
    <property type="match status" value="1"/>
</dbReference>
<evidence type="ECO:0000256" key="7">
    <source>
        <dbReference type="HAMAP-Rule" id="MF_01109"/>
    </source>
</evidence>
<dbReference type="RefSeq" id="WP_154460452.1">
    <property type="nucleotide sequence ID" value="NZ_JAQYTQ010000045.1"/>
</dbReference>
<dbReference type="NCBIfam" id="NF001986">
    <property type="entry name" value="PRK00779.1"/>
    <property type="match status" value="1"/>
</dbReference>
<keyword evidence="11" id="KW-1185">Reference proteome</keyword>
<dbReference type="GO" id="GO:0004585">
    <property type="term" value="F:ornithine carbamoyltransferase activity"/>
    <property type="evidence" value="ECO:0007669"/>
    <property type="project" value="UniProtKB-UniRule"/>
</dbReference>
<feature type="binding site" evidence="7">
    <location>
        <begin position="129"/>
        <end position="132"/>
    </location>
    <ligand>
        <name>carbamoyl phosphate</name>
        <dbReference type="ChEBI" id="CHEBI:58228"/>
    </ligand>
</feature>
<evidence type="ECO:0000256" key="1">
    <source>
        <dbReference type="ARBA" id="ARBA00004975"/>
    </source>
</evidence>
<comment type="subcellular location">
    <subcellularLocation>
        <location evidence="7">Cytoplasm</location>
    </subcellularLocation>
</comment>
<evidence type="ECO:0000259" key="8">
    <source>
        <dbReference type="Pfam" id="PF00185"/>
    </source>
</evidence>
<dbReference type="PROSITE" id="PS00097">
    <property type="entry name" value="CARBAMOYLTRANSFERASE"/>
    <property type="match status" value="1"/>
</dbReference>
<evidence type="ECO:0000256" key="5">
    <source>
        <dbReference type="ARBA" id="ARBA00022679"/>
    </source>
</evidence>
<feature type="binding site" evidence="7">
    <location>
        <position position="220"/>
    </location>
    <ligand>
        <name>L-ornithine</name>
        <dbReference type="ChEBI" id="CHEBI:46911"/>
    </ligand>
</feature>
<dbReference type="InterPro" id="IPR006131">
    <property type="entry name" value="Asp_carbamoyltransf_Asp/Orn-bd"/>
</dbReference>
<dbReference type="Proteomes" id="UP000470082">
    <property type="component" value="Unassembled WGS sequence"/>
</dbReference>
<reference evidence="10 11" key="1">
    <citation type="submission" date="2019-08" db="EMBL/GenBank/DDBJ databases">
        <title>In-depth cultivation of the pig gut microbiome towards novel bacterial diversity and tailored functional studies.</title>
        <authorList>
            <person name="Wylensek D."/>
            <person name="Hitch T.C.A."/>
            <person name="Clavel T."/>
        </authorList>
    </citation>
    <scope>NUCLEOTIDE SEQUENCE [LARGE SCALE GENOMIC DNA]</scope>
    <source>
        <strain evidence="10 11">LKV-178-WT-2G</strain>
    </source>
</reference>
<dbReference type="PANTHER" id="PTHR45753:SF3">
    <property type="entry name" value="ORNITHINE TRANSCARBAMYLASE, MITOCHONDRIAL"/>
    <property type="match status" value="1"/>
</dbReference>
<dbReference type="HAMAP" id="MF_01109">
    <property type="entry name" value="OTCase"/>
    <property type="match status" value="1"/>
</dbReference>
<sequence>MKNILKMMDLNRKEIFQILDLADQLKYEKQHHIEHRILQGKSIGMIFDKTSTRTRVSFETGVYQLGGQPLFLSGKELQLKRGEPIQDTARVLSRYLDCLIVRTAKQQDVEDYVKYGSIPVINGLTQFSHPCQILSDLLTMKEKYGSLENLNLCFIGDGSNVANSLIVGGLTMNMNVSVATPEGYEPDKEVLEFASQYPSHFHIYNDPVQAITNADIVVTDTWASMGSEDEIAMRMQDFKGFTIDKTLLSKASKDVMVLHPLPAFRGQEISEEVFEAHAQEIFDDAENRLHIQKAILVLLLKDA</sequence>
<protein>
    <recommendedName>
        <fullName evidence="4 7">Ornithine carbamoyltransferase</fullName>
        <shortName evidence="7">OTCase</shortName>
        <ecNumber evidence="3 7">2.1.3.3</ecNumber>
    </recommendedName>
</protein>
<dbReference type="InterPro" id="IPR006130">
    <property type="entry name" value="Asp/Orn_carbamoylTrfase"/>
</dbReference>
<feature type="binding site" evidence="7">
    <location>
        <position position="78"/>
    </location>
    <ligand>
        <name>carbamoyl phosphate</name>
        <dbReference type="ChEBI" id="CHEBI:58228"/>
    </ligand>
</feature>
<feature type="binding site" evidence="7">
    <location>
        <begin position="224"/>
        <end position="225"/>
    </location>
    <ligand>
        <name>L-ornithine</name>
        <dbReference type="ChEBI" id="CHEBI:46911"/>
    </ligand>
</feature>
<dbReference type="NCBIfam" id="TIGR00658">
    <property type="entry name" value="orni_carb_tr"/>
    <property type="match status" value="1"/>
</dbReference>
<name>A0A7X2T3U8_9FIRM</name>
<dbReference type="GO" id="GO:0042450">
    <property type="term" value="P:L-arginine biosynthetic process via ornithine"/>
    <property type="evidence" value="ECO:0007669"/>
    <property type="project" value="UniProtKB-UniRule"/>
</dbReference>
<dbReference type="Pfam" id="PF00185">
    <property type="entry name" value="OTCace"/>
    <property type="match status" value="1"/>
</dbReference>
<gene>
    <name evidence="10" type="primary">argF</name>
    <name evidence="10" type="ORF">FYJ50_06885</name>
</gene>
<feature type="binding site" evidence="7">
    <location>
        <begin position="51"/>
        <end position="54"/>
    </location>
    <ligand>
        <name>carbamoyl phosphate</name>
        <dbReference type="ChEBI" id="CHEBI:58228"/>
    </ligand>
</feature>
<accession>A0A7X2T3U8</accession>
<dbReference type="Pfam" id="PF02729">
    <property type="entry name" value="OTCace_N"/>
    <property type="match status" value="1"/>
</dbReference>
<dbReference type="EC" id="2.1.3.3" evidence="3 7"/>
<dbReference type="InterPro" id="IPR036901">
    <property type="entry name" value="Asp/Orn_carbamoylTrfase_sf"/>
</dbReference>
<dbReference type="PRINTS" id="PR00102">
    <property type="entry name" value="OTCASE"/>
</dbReference>
<evidence type="ECO:0000256" key="2">
    <source>
        <dbReference type="ARBA" id="ARBA00007805"/>
    </source>
</evidence>
<proteinExistence type="inferred from homology"/>
<dbReference type="InterPro" id="IPR002292">
    <property type="entry name" value="Orn/put_carbamltrans"/>
</dbReference>
<dbReference type="GO" id="GO:0005737">
    <property type="term" value="C:cytoplasm"/>
    <property type="evidence" value="ECO:0007669"/>
    <property type="project" value="UniProtKB-SubCell"/>
</dbReference>
<evidence type="ECO:0000256" key="6">
    <source>
        <dbReference type="ARBA" id="ARBA00048772"/>
    </source>
</evidence>
<evidence type="ECO:0000259" key="9">
    <source>
        <dbReference type="Pfam" id="PF02729"/>
    </source>
</evidence>
<comment type="caution">
    <text evidence="7">Lacks conserved residue(s) required for the propagation of feature annotation.</text>
</comment>
<organism evidence="10 11">
    <name type="scientific">Floccifex porci</name>
    <dbReference type="NCBI Taxonomy" id="2606629"/>
    <lineage>
        <taxon>Bacteria</taxon>
        <taxon>Bacillati</taxon>
        <taxon>Bacillota</taxon>
        <taxon>Erysipelotrichia</taxon>
        <taxon>Erysipelotrichales</taxon>
        <taxon>Erysipelotrichaceae</taxon>
        <taxon>Floccifex</taxon>
    </lineage>
</organism>
<dbReference type="PRINTS" id="PR00100">
    <property type="entry name" value="AOTCASE"/>
</dbReference>
<keyword evidence="5 7" id="KW-0808">Transferase</keyword>
<evidence type="ECO:0000256" key="4">
    <source>
        <dbReference type="ARBA" id="ARBA00016634"/>
    </source>
</evidence>
<comment type="caution">
    <text evidence="10">The sequence shown here is derived from an EMBL/GenBank/DDBJ whole genome shotgun (WGS) entry which is preliminary data.</text>
</comment>
<feature type="binding site" evidence="7">
    <location>
        <position position="102"/>
    </location>
    <ligand>
        <name>carbamoyl phosphate</name>
        <dbReference type="ChEBI" id="CHEBI:58228"/>
    </ligand>
</feature>
<dbReference type="Gene3D" id="3.40.50.1370">
    <property type="entry name" value="Aspartate/ornithine carbamoyltransferase"/>
    <property type="match status" value="2"/>
</dbReference>
<dbReference type="InterPro" id="IPR024904">
    <property type="entry name" value="OTCase_ArgI"/>
</dbReference>
<feature type="domain" description="Aspartate/ornithine carbamoyltransferase Asp/Orn-binding" evidence="8">
    <location>
        <begin position="149"/>
        <end position="299"/>
    </location>
</feature>
<feature type="binding site" evidence="7">
    <location>
        <position position="288"/>
    </location>
    <ligand>
        <name>carbamoyl phosphate</name>
        <dbReference type="ChEBI" id="CHEBI:58228"/>
    </ligand>
</feature>
<keyword evidence="7" id="KW-0963">Cytoplasm</keyword>